<evidence type="ECO:0000256" key="2">
    <source>
        <dbReference type="ARBA" id="ARBA00022759"/>
    </source>
</evidence>
<evidence type="ECO:0000313" key="7">
    <source>
        <dbReference type="EMBL" id="TCW21179.1"/>
    </source>
</evidence>
<dbReference type="GO" id="GO:0004519">
    <property type="term" value="F:endonuclease activity"/>
    <property type="evidence" value="ECO:0007669"/>
    <property type="project" value="UniProtKB-KW"/>
</dbReference>
<gene>
    <name evidence="7" type="ORF">EDD19_12715</name>
</gene>
<keyword evidence="2 7" id="KW-0255">Endonuclease</keyword>
<reference evidence="7 8" key="1">
    <citation type="submission" date="2019-03" db="EMBL/GenBank/DDBJ databases">
        <title>Root nodule microbial communities of legume samples collected from USA, Mexico and Botswana.</title>
        <authorList>
            <person name="Hirsch A."/>
        </authorList>
    </citation>
    <scope>NUCLEOTIDE SEQUENCE [LARGE SCALE GENOMIC DNA]</scope>
    <source>
        <strain evidence="7 8">55</strain>
    </source>
</reference>
<evidence type="ECO:0000256" key="5">
    <source>
        <dbReference type="ARBA" id="ARBA00023204"/>
    </source>
</evidence>
<dbReference type="Gene3D" id="3.40.960.10">
    <property type="entry name" value="VSR Endonuclease"/>
    <property type="match status" value="1"/>
</dbReference>
<dbReference type="Pfam" id="PF03852">
    <property type="entry name" value="Vsr"/>
    <property type="match status" value="1"/>
</dbReference>
<keyword evidence="1" id="KW-0540">Nuclease</keyword>
<dbReference type="GO" id="GO:0016787">
    <property type="term" value="F:hydrolase activity"/>
    <property type="evidence" value="ECO:0007669"/>
    <property type="project" value="UniProtKB-KW"/>
</dbReference>
<evidence type="ECO:0000256" key="6">
    <source>
        <dbReference type="ARBA" id="ARBA00029466"/>
    </source>
</evidence>
<keyword evidence="3" id="KW-0227">DNA damage</keyword>
<comment type="similarity">
    <text evidence="6">Belongs to the Vsr family.</text>
</comment>
<keyword evidence="4" id="KW-0378">Hydrolase</keyword>
<dbReference type="SUPFAM" id="SSF52980">
    <property type="entry name" value="Restriction endonuclease-like"/>
    <property type="match status" value="1"/>
</dbReference>
<dbReference type="InterPro" id="IPR011335">
    <property type="entry name" value="Restrct_endonuc-II-like"/>
</dbReference>
<evidence type="ECO:0000256" key="3">
    <source>
        <dbReference type="ARBA" id="ARBA00022763"/>
    </source>
</evidence>
<sequence length="115" mass="13752">MAVRRILHAEGIRYRVDFRPLPDERFRVDIGWRKYKLAVFIDGCFWHGCPDHGTVPKNNRTWWASKLYENQQRDRRVLTTLEDAGWIGVRFWEHEPPHSIAHSIMTLVQSRRPPC</sequence>
<comment type="caution">
    <text evidence="7">The sequence shown here is derived from an EMBL/GenBank/DDBJ whole genome shotgun (WGS) entry which is preliminary data.</text>
</comment>
<protein>
    <submittedName>
        <fullName evidence="7">T/G mismatch-specific endonuclease</fullName>
    </submittedName>
</protein>
<evidence type="ECO:0000256" key="4">
    <source>
        <dbReference type="ARBA" id="ARBA00022801"/>
    </source>
</evidence>
<evidence type="ECO:0000256" key="1">
    <source>
        <dbReference type="ARBA" id="ARBA00022722"/>
    </source>
</evidence>
<keyword evidence="5" id="KW-0234">DNA repair</keyword>
<organism evidence="7 8">
    <name type="scientific">Dietzia cinnamea</name>
    <dbReference type="NCBI Taxonomy" id="321318"/>
    <lineage>
        <taxon>Bacteria</taxon>
        <taxon>Bacillati</taxon>
        <taxon>Actinomycetota</taxon>
        <taxon>Actinomycetes</taxon>
        <taxon>Mycobacteriales</taxon>
        <taxon>Dietziaceae</taxon>
        <taxon>Dietzia</taxon>
    </lineage>
</organism>
<proteinExistence type="inferred from homology"/>
<dbReference type="AlphaFoldDB" id="A0A4R3ZMM6"/>
<dbReference type="Proteomes" id="UP000295805">
    <property type="component" value="Unassembled WGS sequence"/>
</dbReference>
<name>A0A4R3ZMM6_9ACTN</name>
<dbReference type="GO" id="GO:0006298">
    <property type="term" value="P:mismatch repair"/>
    <property type="evidence" value="ECO:0007669"/>
    <property type="project" value="InterPro"/>
</dbReference>
<dbReference type="EMBL" id="SMCX01000027">
    <property type="protein sequence ID" value="TCW21179.1"/>
    <property type="molecule type" value="Genomic_DNA"/>
</dbReference>
<accession>A0A4R3ZMM6</accession>
<dbReference type="InterPro" id="IPR004603">
    <property type="entry name" value="DNA_mismatch_endonuc_vsr"/>
</dbReference>
<evidence type="ECO:0000313" key="8">
    <source>
        <dbReference type="Proteomes" id="UP000295805"/>
    </source>
</evidence>